<gene>
    <name evidence="1" type="ORF">RRG08_021453</name>
</gene>
<reference evidence="1" key="1">
    <citation type="journal article" date="2023" name="G3 (Bethesda)">
        <title>A reference genome for the long-term kleptoplast-retaining sea slug Elysia crispata morphotype clarki.</title>
        <authorList>
            <person name="Eastman K.E."/>
            <person name="Pendleton A.L."/>
            <person name="Shaikh M.A."/>
            <person name="Suttiyut T."/>
            <person name="Ogas R."/>
            <person name="Tomko P."/>
            <person name="Gavelis G."/>
            <person name="Widhalm J.R."/>
            <person name="Wisecaver J.H."/>
        </authorList>
    </citation>
    <scope>NUCLEOTIDE SEQUENCE</scope>
    <source>
        <strain evidence="1">ECLA1</strain>
    </source>
</reference>
<evidence type="ECO:0000313" key="2">
    <source>
        <dbReference type="Proteomes" id="UP001283361"/>
    </source>
</evidence>
<sequence length="94" mass="10792">MMLRLMRFNLLVKHTPGSQLYVADTLGRAYLQDTKTDGETNQKDDAVLKIISTTVTMPATKHRLQEIRDETQRDRNFCKVKNCMQNGCPSPIHN</sequence>
<accession>A0AAE1CJ92</accession>
<organism evidence="1 2">
    <name type="scientific">Elysia crispata</name>
    <name type="common">lettuce slug</name>
    <dbReference type="NCBI Taxonomy" id="231223"/>
    <lineage>
        <taxon>Eukaryota</taxon>
        <taxon>Metazoa</taxon>
        <taxon>Spiralia</taxon>
        <taxon>Lophotrochozoa</taxon>
        <taxon>Mollusca</taxon>
        <taxon>Gastropoda</taxon>
        <taxon>Heterobranchia</taxon>
        <taxon>Euthyneura</taxon>
        <taxon>Panpulmonata</taxon>
        <taxon>Sacoglossa</taxon>
        <taxon>Placobranchoidea</taxon>
        <taxon>Plakobranchidae</taxon>
        <taxon>Elysia</taxon>
    </lineage>
</organism>
<keyword evidence="2" id="KW-1185">Reference proteome</keyword>
<name>A0AAE1CJ92_9GAST</name>
<dbReference type="Proteomes" id="UP001283361">
    <property type="component" value="Unassembled WGS sequence"/>
</dbReference>
<protein>
    <submittedName>
        <fullName evidence="1">Uncharacterized protein</fullName>
    </submittedName>
</protein>
<comment type="caution">
    <text evidence="1">The sequence shown here is derived from an EMBL/GenBank/DDBJ whole genome shotgun (WGS) entry which is preliminary data.</text>
</comment>
<dbReference type="AlphaFoldDB" id="A0AAE1CJ92"/>
<evidence type="ECO:0000313" key="1">
    <source>
        <dbReference type="EMBL" id="KAK3696438.1"/>
    </source>
</evidence>
<proteinExistence type="predicted"/>
<dbReference type="EMBL" id="JAWDGP010008045">
    <property type="protein sequence ID" value="KAK3696438.1"/>
    <property type="molecule type" value="Genomic_DNA"/>
</dbReference>